<dbReference type="Pfam" id="PF13585">
    <property type="entry name" value="CHU_C"/>
    <property type="match status" value="1"/>
</dbReference>
<dbReference type="Gene3D" id="2.60.40.10">
    <property type="entry name" value="Immunoglobulins"/>
    <property type="match status" value="1"/>
</dbReference>
<sequence>MISVTPSPVASFFTQPFIASSFDPTFHFFDNSLGNPVLWYWELSDGSVYTVPEFTHQYPVDEWGEFPVLLYIENANGCSDSIVQMITIKPDYTLYIPGAISPNGDGHNDYFHISGINIPEDDFSIRIYDRWGNLIFYSSVPSFQWDGFLNGEAIPDGTCVYRLQYRDPGGNIKIRQGNITVLY</sequence>
<protein>
    <recommendedName>
        <fullName evidence="1">PKD domain-containing protein</fullName>
    </recommendedName>
</protein>
<dbReference type="InterPro" id="IPR013783">
    <property type="entry name" value="Ig-like_fold"/>
</dbReference>
<evidence type="ECO:0000313" key="2">
    <source>
        <dbReference type="EMBL" id="MPM15549.1"/>
    </source>
</evidence>
<dbReference type="Pfam" id="PF18911">
    <property type="entry name" value="PKD_4"/>
    <property type="match status" value="1"/>
</dbReference>
<reference evidence="2" key="1">
    <citation type="submission" date="2019-08" db="EMBL/GenBank/DDBJ databases">
        <authorList>
            <person name="Kucharzyk K."/>
            <person name="Murdoch R.W."/>
            <person name="Higgins S."/>
            <person name="Loffler F."/>
        </authorList>
    </citation>
    <scope>NUCLEOTIDE SEQUENCE</scope>
</reference>
<comment type="caution">
    <text evidence="2">The sequence shown here is derived from an EMBL/GenBank/DDBJ whole genome shotgun (WGS) entry which is preliminary data.</text>
</comment>
<dbReference type="PROSITE" id="PS50093">
    <property type="entry name" value="PKD"/>
    <property type="match status" value="1"/>
</dbReference>
<dbReference type="InterPro" id="IPR026341">
    <property type="entry name" value="T9SS_type_B"/>
</dbReference>
<dbReference type="InterPro" id="IPR000601">
    <property type="entry name" value="PKD_dom"/>
</dbReference>
<dbReference type="CDD" id="cd00146">
    <property type="entry name" value="PKD"/>
    <property type="match status" value="1"/>
</dbReference>
<feature type="domain" description="PKD" evidence="1">
    <location>
        <begin position="28"/>
        <end position="58"/>
    </location>
</feature>
<dbReference type="NCBIfam" id="TIGR04131">
    <property type="entry name" value="Bac_Flav_CTERM"/>
    <property type="match status" value="1"/>
</dbReference>
<dbReference type="EMBL" id="VSSQ01002460">
    <property type="protein sequence ID" value="MPM15549.1"/>
    <property type="molecule type" value="Genomic_DNA"/>
</dbReference>
<evidence type="ECO:0000259" key="1">
    <source>
        <dbReference type="PROSITE" id="PS50093"/>
    </source>
</evidence>
<organism evidence="2">
    <name type="scientific">bioreactor metagenome</name>
    <dbReference type="NCBI Taxonomy" id="1076179"/>
    <lineage>
        <taxon>unclassified sequences</taxon>
        <taxon>metagenomes</taxon>
        <taxon>ecological metagenomes</taxon>
    </lineage>
</organism>
<gene>
    <name evidence="2" type="ORF">SDC9_61920</name>
</gene>
<accession>A0A644XHI2</accession>
<proteinExistence type="predicted"/>
<dbReference type="AlphaFoldDB" id="A0A644XHI2"/>
<dbReference type="InterPro" id="IPR035986">
    <property type="entry name" value="PKD_dom_sf"/>
</dbReference>
<dbReference type="SUPFAM" id="SSF49299">
    <property type="entry name" value="PKD domain"/>
    <property type="match status" value="1"/>
</dbReference>
<name>A0A644XHI2_9ZZZZ</name>